<evidence type="ECO:0000313" key="3">
    <source>
        <dbReference type="Proteomes" id="UP001500151"/>
    </source>
</evidence>
<feature type="domain" description="N-acetyltransferase" evidence="1">
    <location>
        <begin position="251"/>
        <end position="398"/>
    </location>
</feature>
<dbReference type="CDD" id="cd02440">
    <property type="entry name" value="AdoMet_MTases"/>
    <property type="match status" value="1"/>
</dbReference>
<dbReference type="Pfam" id="PF00583">
    <property type="entry name" value="Acetyltransf_1"/>
    <property type="match status" value="1"/>
</dbReference>
<dbReference type="PANTHER" id="PTHR42912">
    <property type="entry name" value="METHYLTRANSFERASE"/>
    <property type="match status" value="1"/>
</dbReference>
<dbReference type="SUPFAM" id="SSF53335">
    <property type="entry name" value="S-adenosyl-L-methionine-dependent methyltransferases"/>
    <property type="match status" value="1"/>
</dbReference>
<dbReference type="InterPro" id="IPR029063">
    <property type="entry name" value="SAM-dependent_MTases_sf"/>
</dbReference>
<dbReference type="InterPro" id="IPR041698">
    <property type="entry name" value="Methyltransf_25"/>
</dbReference>
<dbReference type="InterPro" id="IPR050508">
    <property type="entry name" value="Methyltransf_Superfamily"/>
</dbReference>
<dbReference type="EMBL" id="BAAASJ010000118">
    <property type="protein sequence ID" value="GAA2659998.1"/>
    <property type="molecule type" value="Genomic_DNA"/>
</dbReference>
<dbReference type="PROSITE" id="PS51186">
    <property type="entry name" value="GNAT"/>
    <property type="match status" value="1"/>
</dbReference>
<dbReference type="CDD" id="cd04301">
    <property type="entry name" value="NAT_SF"/>
    <property type="match status" value="1"/>
</dbReference>
<proteinExistence type="predicted"/>
<evidence type="ECO:0000313" key="2">
    <source>
        <dbReference type="EMBL" id="GAA2659998.1"/>
    </source>
</evidence>
<gene>
    <name evidence="2" type="ORF">GCM10010307_77020</name>
</gene>
<evidence type="ECO:0000259" key="1">
    <source>
        <dbReference type="PROSITE" id="PS51186"/>
    </source>
</evidence>
<dbReference type="RefSeq" id="WP_344396016.1">
    <property type="nucleotide sequence ID" value="NZ_BAAASJ010000118.1"/>
</dbReference>
<dbReference type="PANTHER" id="PTHR42912:SF93">
    <property type="entry name" value="N6-ADENOSINE-METHYLTRANSFERASE TMT1A"/>
    <property type="match status" value="1"/>
</dbReference>
<dbReference type="Gene3D" id="3.40.630.30">
    <property type="match status" value="1"/>
</dbReference>
<dbReference type="Gene3D" id="3.40.50.150">
    <property type="entry name" value="Vaccinia Virus protein VP39"/>
    <property type="match status" value="1"/>
</dbReference>
<name>A0ABN3RSY8_9ACTN</name>
<dbReference type="InterPro" id="IPR016181">
    <property type="entry name" value="Acyl_CoA_acyltransferase"/>
</dbReference>
<accession>A0ABN3RSY8</accession>
<comment type="caution">
    <text evidence="2">The sequence shown here is derived from an EMBL/GenBank/DDBJ whole genome shotgun (WGS) entry which is preliminary data.</text>
</comment>
<sequence>MTDNAEHNAFFTLRHGLPRQSPGSDVTTRHLLSLAGPLPARPRVLDLGCGPGRSALLLAAEAGAEVTAVDLHEPFLAELRAAAKERGLADAIRTVKGDMGELPCPDGSFDLLWAEGSAYIIGFDTALRSWRHLLAPGGTLVLTECGWTTDTPSPQARAFWADHYELRTTEENSRAAEAAGYTVVGVYQLPESDWDEYYGPLAAKADMADLARPGMPEAVAGARAEIAQRREHGGEYGYVGYVLQPRDTSGWLTRPETAADRAEVYAVNAAAFPTEAEAELVDALRADRAARLPGLSYVAEAADGTVVAYALLTRCHVDGAPALALAPVAVRPPYQRQGAGAAVVRAVLQAARARGERLVLVLGHPEYYPRFGFTSASGYGIRPGFDAPDEAMMALVLDDSSPVPTGTIKYPAAFGV</sequence>
<dbReference type="Pfam" id="PF13649">
    <property type="entry name" value="Methyltransf_25"/>
    <property type="match status" value="1"/>
</dbReference>
<reference evidence="2 3" key="1">
    <citation type="journal article" date="2019" name="Int. J. Syst. Evol. Microbiol.">
        <title>The Global Catalogue of Microorganisms (GCM) 10K type strain sequencing project: providing services to taxonomists for standard genome sequencing and annotation.</title>
        <authorList>
            <consortium name="The Broad Institute Genomics Platform"/>
            <consortium name="The Broad Institute Genome Sequencing Center for Infectious Disease"/>
            <person name="Wu L."/>
            <person name="Ma J."/>
        </authorList>
    </citation>
    <scope>NUCLEOTIDE SEQUENCE [LARGE SCALE GENOMIC DNA]</scope>
    <source>
        <strain evidence="2 3">JCM 4524</strain>
    </source>
</reference>
<organism evidence="2 3">
    <name type="scientific">Streptomyces vastus</name>
    <dbReference type="NCBI Taxonomy" id="285451"/>
    <lineage>
        <taxon>Bacteria</taxon>
        <taxon>Bacillati</taxon>
        <taxon>Actinomycetota</taxon>
        <taxon>Actinomycetes</taxon>
        <taxon>Kitasatosporales</taxon>
        <taxon>Streptomycetaceae</taxon>
        <taxon>Streptomyces</taxon>
    </lineage>
</organism>
<dbReference type="SUPFAM" id="SSF55729">
    <property type="entry name" value="Acyl-CoA N-acyltransferases (Nat)"/>
    <property type="match status" value="1"/>
</dbReference>
<keyword evidence="3" id="KW-1185">Reference proteome</keyword>
<dbReference type="InterPro" id="IPR000182">
    <property type="entry name" value="GNAT_dom"/>
</dbReference>
<dbReference type="Proteomes" id="UP001500151">
    <property type="component" value="Unassembled WGS sequence"/>
</dbReference>
<protein>
    <recommendedName>
        <fullName evidence="1">N-acetyltransferase domain-containing protein</fullName>
    </recommendedName>
</protein>